<keyword evidence="4" id="KW-1185">Reference proteome</keyword>
<dbReference type="SMART" id="SM00254">
    <property type="entry name" value="ShKT"/>
    <property type="match status" value="1"/>
</dbReference>
<proteinExistence type="predicted"/>
<dbReference type="InterPro" id="IPR003582">
    <property type="entry name" value="ShKT_dom"/>
</dbReference>
<accession>A0A6J8AX98</accession>
<dbReference type="OrthoDB" id="6145680at2759"/>
<organism evidence="3 4">
    <name type="scientific">Mytilus coruscus</name>
    <name type="common">Sea mussel</name>
    <dbReference type="NCBI Taxonomy" id="42192"/>
    <lineage>
        <taxon>Eukaryota</taxon>
        <taxon>Metazoa</taxon>
        <taxon>Spiralia</taxon>
        <taxon>Lophotrochozoa</taxon>
        <taxon>Mollusca</taxon>
        <taxon>Bivalvia</taxon>
        <taxon>Autobranchia</taxon>
        <taxon>Pteriomorphia</taxon>
        <taxon>Mytilida</taxon>
        <taxon>Mytiloidea</taxon>
        <taxon>Mytilidae</taxon>
        <taxon>Mytilinae</taxon>
        <taxon>Mytilus</taxon>
    </lineage>
</organism>
<name>A0A6J8AX98_MYTCO</name>
<feature type="region of interest" description="Disordered" evidence="1">
    <location>
        <begin position="238"/>
        <end position="275"/>
    </location>
</feature>
<evidence type="ECO:0000313" key="4">
    <source>
        <dbReference type="Proteomes" id="UP000507470"/>
    </source>
</evidence>
<dbReference type="GO" id="GO:0004930">
    <property type="term" value="F:G protein-coupled receptor activity"/>
    <property type="evidence" value="ECO:0007669"/>
    <property type="project" value="InterPro"/>
</dbReference>
<dbReference type="AlphaFoldDB" id="A0A6J8AX98"/>
<dbReference type="EMBL" id="CACVKT020002154">
    <property type="protein sequence ID" value="CAC5375646.1"/>
    <property type="molecule type" value="Genomic_DNA"/>
</dbReference>
<dbReference type="Proteomes" id="UP000507470">
    <property type="component" value="Unassembled WGS sequence"/>
</dbReference>
<reference evidence="3 4" key="1">
    <citation type="submission" date="2020-06" db="EMBL/GenBank/DDBJ databases">
        <authorList>
            <person name="Li R."/>
            <person name="Bekaert M."/>
        </authorList>
    </citation>
    <scope>NUCLEOTIDE SEQUENCE [LARGE SCALE GENOMIC DNA]</scope>
    <source>
        <strain evidence="4">wild</strain>
    </source>
</reference>
<dbReference type="CDD" id="cd00117">
    <property type="entry name" value="TFP"/>
    <property type="match status" value="1"/>
</dbReference>
<dbReference type="PROSITE" id="PS50227">
    <property type="entry name" value="G_PROTEIN_RECEP_F2_3"/>
    <property type="match status" value="1"/>
</dbReference>
<sequence length="537" mass="58706">MDKNWVITNGVYILPGVGDSQDNTYRPSIMWLTVGLIKALVVLVSAKHDDQHFHIEKDLDCYSFKCRHDELCRVTNVGGYIDGQCMSTHHLPHDLIFGCPQTLLDANECFCNTHDCIQQMQTHITPQGQFAKVGQHSLVQCGDKICKHGDEICKHDVDKEGRLHSHCMPEHDAARCVIEENWEKHLHLRCEDHKDHHTPHCLPNLLSIGKRCFCDTRACVDHTLISLVSAPTTVQPTTVQPTTAMQTNPTTTATITNSPTPAAQTNPPTTAMPSNASTTSMLTNATTTLMLNSTATVPSTTQSCSDDEDANFSCVIYEMMYSLCTAATGTLHAIAHKRCRAYCNICAGSSTSGTASASLPTQLTCIDHDIRCVQYQANICSSSVSQPFVISTCAKTCNKCAEYFAPTTTAQPAAQPVTTAAAPQTGSVTCNTCGDIDQLIPCYSRDVYGNSSTSVCPSGYDYCMTDVYQDTNGNTDVFKRCVTKQVCDSKWTNDSANYNYCTQYGVVNNPNAHECHFCCTGDLCNTNMKPLSSSLVK</sequence>
<protein>
    <recommendedName>
        <fullName evidence="2">G-protein coupled receptors family 2 profile 1 domain-containing protein</fullName>
    </recommendedName>
</protein>
<evidence type="ECO:0000259" key="2">
    <source>
        <dbReference type="PROSITE" id="PS50227"/>
    </source>
</evidence>
<evidence type="ECO:0000313" key="3">
    <source>
        <dbReference type="EMBL" id="CAC5375646.1"/>
    </source>
</evidence>
<dbReference type="GO" id="GO:0016020">
    <property type="term" value="C:membrane"/>
    <property type="evidence" value="ECO:0007669"/>
    <property type="project" value="InterPro"/>
</dbReference>
<dbReference type="Pfam" id="PF01549">
    <property type="entry name" value="ShK"/>
    <property type="match status" value="1"/>
</dbReference>
<dbReference type="InterPro" id="IPR001879">
    <property type="entry name" value="GPCR_2_extracellular_dom"/>
</dbReference>
<feature type="domain" description="G-protein coupled receptors family 2 profile 1" evidence="2">
    <location>
        <begin position="399"/>
        <end position="505"/>
    </location>
</feature>
<evidence type="ECO:0000256" key="1">
    <source>
        <dbReference type="SAM" id="MobiDB-lite"/>
    </source>
</evidence>
<gene>
    <name evidence="3" type="ORF">MCOR_12588</name>
</gene>